<gene>
    <name evidence="1" type="ORF">TNCT_253131</name>
</gene>
<dbReference type="EMBL" id="BMAO01018296">
    <property type="protein sequence ID" value="GFR22502.1"/>
    <property type="molecule type" value="Genomic_DNA"/>
</dbReference>
<dbReference type="AlphaFoldDB" id="A0A8X6HEY1"/>
<proteinExistence type="predicted"/>
<dbReference type="Proteomes" id="UP000887116">
    <property type="component" value="Unassembled WGS sequence"/>
</dbReference>
<comment type="caution">
    <text evidence="1">The sequence shown here is derived from an EMBL/GenBank/DDBJ whole genome shotgun (WGS) entry which is preliminary data.</text>
</comment>
<evidence type="ECO:0000313" key="2">
    <source>
        <dbReference type="Proteomes" id="UP000887116"/>
    </source>
</evidence>
<reference evidence="1" key="1">
    <citation type="submission" date="2020-07" db="EMBL/GenBank/DDBJ databases">
        <title>Multicomponent nature underlies the extraordinary mechanical properties of spider dragline silk.</title>
        <authorList>
            <person name="Kono N."/>
            <person name="Nakamura H."/>
            <person name="Mori M."/>
            <person name="Yoshida Y."/>
            <person name="Ohtoshi R."/>
            <person name="Malay A.D."/>
            <person name="Moran D.A.P."/>
            <person name="Tomita M."/>
            <person name="Numata K."/>
            <person name="Arakawa K."/>
        </authorList>
    </citation>
    <scope>NUCLEOTIDE SEQUENCE</scope>
</reference>
<organism evidence="1 2">
    <name type="scientific">Trichonephila clavata</name>
    <name type="common">Joro spider</name>
    <name type="synonym">Nephila clavata</name>
    <dbReference type="NCBI Taxonomy" id="2740835"/>
    <lineage>
        <taxon>Eukaryota</taxon>
        <taxon>Metazoa</taxon>
        <taxon>Ecdysozoa</taxon>
        <taxon>Arthropoda</taxon>
        <taxon>Chelicerata</taxon>
        <taxon>Arachnida</taxon>
        <taxon>Araneae</taxon>
        <taxon>Araneomorphae</taxon>
        <taxon>Entelegynae</taxon>
        <taxon>Araneoidea</taxon>
        <taxon>Nephilidae</taxon>
        <taxon>Trichonephila</taxon>
    </lineage>
</organism>
<sequence>MGGTPQELIQTKLILELFIDPPTPIHSLVSICLHRALQDPTLIHRFSTPTTRTYIASVAATRAICQTSSARGLHHKRWNWLKPNPFGTEKPLLMNGTVAVVLMQ</sequence>
<keyword evidence="2" id="KW-1185">Reference proteome</keyword>
<accession>A0A8X6HEY1</accession>
<evidence type="ECO:0000313" key="1">
    <source>
        <dbReference type="EMBL" id="GFR22502.1"/>
    </source>
</evidence>
<protein>
    <submittedName>
        <fullName evidence="1">Uncharacterized protein</fullName>
    </submittedName>
</protein>
<name>A0A8X6HEY1_TRICU</name>